<proteinExistence type="predicted"/>
<evidence type="ECO:0000313" key="2">
    <source>
        <dbReference type="Proteomes" id="UP000258309"/>
    </source>
</evidence>
<dbReference type="PANTHER" id="PTHR42060:SF1">
    <property type="entry name" value="NHL REPEAT-CONTAINING PROTEIN"/>
    <property type="match status" value="1"/>
</dbReference>
<dbReference type="InterPro" id="IPR011042">
    <property type="entry name" value="6-blade_b-propeller_TolB-like"/>
</dbReference>
<dbReference type="OrthoDB" id="9977941at2759"/>
<keyword evidence="2" id="KW-1185">Reference proteome</keyword>
<dbReference type="InterPro" id="IPR052998">
    <property type="entry name" value="Hetero-Diels-Alderase-like"/>
</dbReference>
<dbReference type="PANTHER" id="PTHR42060">
    <property type="entry name" value="NHL REPEAT-CONTAINING PROTEIN-RELATED"/>
    <property type="match status" value="1"/>
</dbReference>
<dbReference type="Gene3D" id="2.120.10.30">
    <property type="entry name" value="TolB, C-terminal domain"/>
    <property type="match status" value="1"/>
</dbReference>
<evidence type="ECO:0008006" key="3">
    <source>
        <dbReference type="Google" id="ProtNLM"/>
    </source>
</evidence>
<evidence type="ECO:0000313" key="1">
    <source>
        <dbReference type="EMBL" id="RFU27851.1"/>
    </source>
</evidence>
<feature type="non-terminal residue" evidence="1">
    <location>
        <position position="1"/>
    </location>
</feature>
<name>A0A3E2H3G6_SCYLI</name>
<dbReference type="AlphaFoldDB" id="A0A3E2H3G6"/>
<organism evidence="1 2">
    <name type="scientific">Scytalidium lignicola</name>
    <name type="common">Hyphomycete</name>
    <dbReference type="NCBI Taxonomy" id="5539"/>
    <lineage>
        <taxon>Eukaryota</taxon>
        <taxon>Fungi</taxon>
        <taxon>Dikarya</taxon>
        <taxon>Ascomycota</taxon>
        <taxon>Pezizomycotina</taxon>
        <taxon>Leotiomycetes</taxon>
        <taxon>Leotiomycetes incertae sedis</taxon>
        <taxon>Scytalidium</taxon>
    </lineage>
</organism>
<dbReference type="Proteomes" id="UP000258309">
    <property type="component" value="Unassembled WGS sequence"/>
</dbReference>
<reference evidence="1 2" key="1">
    <citation type="submission" date="2018-05" db="EMBL/GenBank/DDBJ databases">
        <title>Draft genome sequence of Scytalidium lignicola DSM 105466, a ubiquitous saprotrophic fungus.</title>
        <authorList>
            <person name="Buettner E."/>
            <person name="Gebauer A.M."/>
            <person name="Hofrichter M."/>
            <person name="Liers C."/>
            <person name="Kellner H."/>
        </authorList>
    </citation>
    <scope>NUCLEOTIDE SEQUENCE [LARGE SCALE GENOMIC DNA]</scope>
    <source>
        <strain evidence="1 2">DSM 105466</strain>
    </source>
</reference>
<comment type="caution">
    <text evidence="1">The sequence shown here is derived from an EMBL/GenBank/DDBJ whole genome shotgun (WGS) entry which is preliminary data.</text>
</comment>
<dbReference type="SUPFAM" id="SSF63829">
    <property type="entry name" value="Calcium-dependent phosphotriesterase"/>
    <property type="match status" value="1"/>
</dbReference>
<dbReference type="EMBL" id="NCSJ02000187">
    <property type="protein sequence ID" value="RFU27851.1"/>
    <property type="molecule type" value="Genomic_DNA"/>
</dbReference>
<accession>A0A3E2H3G6</accession>
<feature type="non-terminal residue" evidence="1">
    <location>
        <position position="257"/>
    </location>
</feature>
<dbReference type="STRING" id="5539.A0A3E2H3G6"/>
<dbReference type="OMA" id="INGIHIF"/>
<sequence>MLTLHLPRPVYSIAELGHDIFYVIAGNLSLVTRENTPGSYSLYKVDIREYDKHGVDGVTVTELVHIPESGQLNGMARLSSSTKTLLVADAVNGYVWEVDADTGAYTYVSVPEMLPPPGEGVILGINGVKSKDGYLYWTNSGYGTLSRIAIDEVSGEISGTVEVLASKIVPDDFVIGRGGYILICQNNLNKLSVLAPNGTLVDVAGSPDSLLVPGPSACEFGWDQKLFCTTTGGLQSPVNGTTVGGEIIEIDAEGFKL</sequence>
<gene>
    <name evidence="1" type="ORF">B7463_g8507</name>
</gene>
<protein>
    <recommendedName>
        <fullName evidence="3">SMP-30/Gluconolactonase/LRE-like region domain-containing protein</fullName>
    </recommendedName>
</protein>